<evidence type="ECO:0000256" key="6">
    <source>
        <dbReference type="ARBA" id="ARBA00023163"/>
    </source>
</evidence>
<dbReference type="EMBL" id="JASCZI010121345">
    <property type="protein sequence ID" value="MED6161323.1"/>
    <property type="molecule type" value="Genomic_DNA"/>
</dbReference>
<dbReference type="InterPro" id="IPR052426">
    <property type="entry name" value="Plant_dev_regulator"/>
</dbReference>
<feature type="compositionally biased region" description="Polar residues" evidence="9">
    <location>
        <begin position="293"/>
        <end position="305"/>
    </location>
</feature>
<evidence type="ECO:0000256" key="5">
    <source>
        <dbReference type="ARBA" id="ARBA00023015"/>
    </source>
</evidence>
<evidence type="ECO:0000256" key="2">
    <source>
        <dbReference type="ARBA" id="ARBA00022723"/>
    </source>
</evidence>
<evidence type="ECO:0000256" key="7">
    <source>
        <dbReference type="ARBA" id="ARBA00023242"/>
    </source>
</evidence>
<dbReference type="PANTHER" id="PTHR45801:SF112">
    <property type="entry name" value="TRANSCRIPTION FACTOR C2H2 FAMILY-RELATED"/>
    <property type="match status" value="1"/>
</dbReference>
<dbReference type="Proteomes" id="UP001341840">
    <property type="component" value="Unassembled WGS sequence"/>
</dbReference>
<dbReference type="PROSITE" id="PS50157">
    <property type="entry name" value="ZINC_FINGER_C2H2_2"/>
    <property type="match status" value="1"/>
</dbReference>
<sequence length="342" mass="38356">MEQGQYWTMQTKRKFSLGYNNNNIDRSSYDESSWEEQAFAEDAAGALVGGCIWPPRSYSCSFCRREFRSAQALGGHMNVHRRDRARLKQQQPSSPNNKNNDDEVIIQNNHPFTSLGSSCNTLLYPSTSTSTSTTTICGLAFKTNNPNSDLVPSASSSSLIPSPPSSSSKALLLAPPSLFPSSSILVHKNHSQVYCSQPWSNFGEDNNNNNQRLCSNNKFNPEEADVDHEKISQGLLDKGKNNEGEDCDDEDEDEDEDVGVSLNLVVCRTHHRQFEAKEEEHHISFKKKRKSEASSIQFLPKSTSSVDRHNHHHMHPKMIKLNPNSIEELDLELRLGNCSSEV</sequence>
<feature type="compositionally biased region" description="Basic residues" evidence="9">
    <location>
        <begin position="78"/>
        <end position="87"/>
    </location>
</feature>
<feature type="region of interest" description="Disordered" evidence="9">
    <location>
        <begin position="212"/>
        <end position="258"/>
    </location>
</feature>
<protein>
    <recommendedName>
        <fullName evidence="10">C2H2-type domain-containing protein</fullName>
    </recommendedName>
</protein>
<keyword evidence="5" id="KW-0805">Transcription regulation</keyword>
<feature type="region of interest" description="Disordered" evidence="9">
    <location>
        <begin position="281"/>
        <end position="311"/>
    </location>
</feature>
<evidence type="ECO:0000256" key="1">
    <source>
        <dbReference type="ARBA" id="ARBA00004123"/>
    </source>
</evidence>
<evidence type="ECO:0000256" key="3">
    <source>
        <dbReference type="ARBA" id="ARBA00022771"/>
    </source>
</evidence>
<keyword evidence="7" id="KW-0539">Nucleus</keyword>
<dbReference type="SMART" id="SM00355">
    <property type="entry name" value="ZnF_C2H2"/>
    <property type="match status" value="1"/>
</dbReference>
<keyword evidence="2" id="KW-0479">Metal-binding</keyword>
<keyword evidence="4" id="KW-0862">Zinc</keyword>
<dbReference type="PROSITE" id="PS00028">
    <property type="entry name" value="ZINC_FINGER_C2H2_1"/>
    <property type="match status" value="1"/>
</dbReference>
<feature type="region of interest" description="Disordered" evidence="9">
    <location>
        <begin position="74"/>
        <end position="104"/>
    </location>
</feature>
<dbReference type="Gene3D" id="3.30.160.60">
    <property type="entry name" value="Classic Zinc Finger"/>
    <property type="match status" value="1"/>
</dbReference>
<feature type="compositionally biased region" description="Basic and acidic residues" evidence="9">
    <location>
        <begin position="227"/>
        <end position="243"/>
    </location>
</feature>
<organism evidence="11 12">
    <name type="scientific">Stylosanthes scabra</name>
    <dbReference type="NCBI Taxonomy" id="79078"/>
    <lineage>
        <taxon>Eukaryota</taxon>
        <taxon>Viridiplantae</taxon>
        <taxon>Streptophyta</taxon>
        <taxon>Embryophyta</taxon>
        <taxon>Tracheophyta</taxon>
        <taxon>Spermatophyta</taxon>
        <taxon>Magnoliopsida</taxon>
        <taxon>eudicotyledons</taxon>
        <taxon>Gunneridae</taxon>
        <taxon>Pentapetalae</taxon>
        <taxon>rosids</taxon>
        <taxon>fabids</taxon>
        <taxon>Fabales</taxon>
        <taxon>Fabaceae</taxon>
        <taxon>Papilionoideae</taxon>
        <taxon>50 kb inversion clade</taxon>
        <taxon>dalbergioids sensu lato</taxon>
        <taxon>Dalbergieae</taxon>
        <taxon>Pterocarpus clade</taxon>
        <taxon>Stylosanthes</taxon>
    </lineage>
</organism>
<evidence type="ECO:0000313" key="11">
    <source>
        <dbReference type="EMBL" id="MED6161323.1"/>
    </source>
</evidence>
<evidence type="ECO:0000259" key="10">
    <source>
        <dbReference type="PROSITE" id="PS50157"/>
    </source>
</evidence>
<feature type="compositionally biased region" description="Acidic residues" evidence="9">
    <location>
        <begin position="244"/>
        <end position="258"/>
    </location>
</feature>
<reference evidence="11 12" key="1">
    <citation type="journal article" date="2023" name="Plants (Basel)">
        <title>Bridging the Gap: Combining Genomics and Transcriptomics Approaches to Understand Stylosanthes scabra, an Orphan Legume from the Brazilian Caatinga.</title>
        <authorList>
            <person name="Ferreira-Neto J.R.C."/>
            <person name="da Silva M.D."/>
            <person name="Binneck E."/>
            <person name="de Melo N.F."/>
            <person name="da Silva R.H."/>
            <person name="de Melo A.L.T.M."/>
            <person name="Pandolfi V."/>
            <person name="Bustamante F.O."/>
            <person name="Brasileiro-Vidal A.C."/>
            <person name="Benko-Iseppon A.M."/>
        </authorList>
    </citation>
    <scope>NUCLEOTIDE SEQUENCE [LARGE SCALE GENOMIC DNA]</scope>
    <source>
        <tissue evidence="11">Leaves</tissue>
    </source>
</reference>
<comment type="caution">
    <text evidence="11">The sequence shown here is derived from an EMBL/GenBank/DDBJ whole genome shotgun (WGS) entry which is preliminary data.</text>
</comment>
<dbReference type="InterPro" id="IPR036236">
    <property type="entry name" value="Znf_C2H2_sf"/>
</dbReference>
<keyword evidence="6" id="KW-0804">Transcription</keyword>
<name>A0ABU6UNB7_9FABA</name>
<proteinExistence type="predicted"/>
<dbReference type="InterPro" id="IPR013087">
    <property type="entry name" value="Znf_C2H2_type"/>
</dbReference>
<feature type="region of interest" description="Disordered" evidence="9">
    <location>
        <begin position="150"/>
        <end position="169"/>
    </location>
</feature>
<gene>
    <name evidence="11" type="ORF">PIB30_059662</name>
</gene>
<evidence type="ECO:0000313" key="12">
    <source>
        <dbReference type="Proteomes" id="UP001341840"/>
    </source>
</evidence>
<dbReference type="PANTHER" id="PTHR45801">
    <property type="entry name" value="OS07G0101800 PROTEIN"/>
    <property type="match status" value="1"/>
</dbReference>
<dbReference type="Pfam" id="PF13912">
    <property type="entry name" value="zf-C2H2_6"/>
    <property type="match status" value="1"/>
</dbReference>
<keyword evidence="3 8" id="KW-0863">Zinc-finger</keyword>
<evidence type="ECO:0000256" key="9">
    <source>
        <dbReference type="SAM" id="MobiDB-lite"/>
    </source>
</evidence>
<comment type="subcellular location">
    <subcellularLocation>
        <location evidence="1">Nucleus</location>
    </subcellularLocation>
</comment>
<accession>A0ABU6UNB7</accession>
<feature type="compositionally biased region" description="Low complexity" evidence="9">
    <location>
        <begin position="88"/>
        <end position="98"/>
    </location>
</feature>
<evidence type="ECO:0000256" key="4">
    <source>
        <dbReference type="ARBA" id="ARBA00022833"/>
    </source>
</evidence>
<feature type="domain" description="C2H2-type" evidence="10">
    <location>
        <begin position="58"/>
        <end position="85"/>
    </location>
</feature>
<dbReference type="SUPFAM" id="SSF57667">
    <property type="entry name" value="beta-beta-alpha zinc fingers"/>
    <property type="match status" value="1"/>
</dbReference>
<keyword evidence="12" id="KW-1185">Reference proteome</keyword>
<evidence type="ECO:0000256" key="8">
    <source>
        <dbReference type="PROSITE-ProRule" id="PRU00042"/>
    </source>
</evidence>